<dbReference type="SUPFAM" id="SSF46785">
    <property type="entry name" value="Winged helix' DNA-binding domain"/>
    <property type="match status" value="1"/>
</dbReference>
<dbReference type="Gene3D" id="1.10.10.10">
    <property type="entry name" value="Winged helix-like DNA-binding domain superfamily/Winged helix DNA-binding domain"/>
    <property type="match status" value="1"/>
</dbReference>
<dbReference type="STRING" id="68775.A0A5C3LYJ5"/>
<organism evidence="5 6">
    <name type="scientific">Crucibulum laeve</name>
    <dbReference type="NCBI Taxonomy" id="68775"/>
    <lineage>
        <taxon>Eukaryota</taxon>
        <taxon>Fungi</taxon>
        <taxon>Dikarya</taxon>
        <taxon>Basidiomycota</taxon>
        <taxon>Agaricomycotina</taxon>
        <taxon>Agaricomycetes</taxon>
        <taxon>Agaricomycetidae</taxon>
        <taxon>Agaricales</taxon>
        <taxon>Agaricineae</taxon>
        <taxon>Nidulariaceae</taxon>
        <taxon>Crucibulum</taxon>
    </lineage>
</organism>
<evidence type="ECO:0000313" key="5">
    <source>
        <dbReference type="EMBL" id="TFK37922.1"/>
    </source>
</evidence>
<dbReference type="Proteomes" id="UP000308652">
    <property type="component" value="Unassembled WGS sequence"/>
</dbReference>
<evidence type="ECO:0000256" key="3">
    <source>
        <dbReference type="ARBA" id="ARBA00022691"/>
    </source>
</evidence>
<proteinExistence type="predicted"/>
<dbReference type="OrthoDB" id="2410195at2759"/>
<evidence type="ECO:0000256" key="1">
    <source>
        <dbReference type="ARBA" id="ARBA00022603"/>
    </source>
</evidence>
<dbReference type="Gene3D" id="3.40.50.150">
    <property type="entry name" value="Vaccinia Virus protein VP39"/>
    <property type="match status" value="1"/>
</dbReference>
<dbReference type="PANTHER" id="PTHR43712:SF2">
    <property type="entry name" value="O-METHYLTRANSFERASE CICE"/>
    <property type="match status" value="1"/>
</dbReference>
<evidence type="ECO:0000313" key="6">
    <source>
        <dbReference type="Proteomes" id="UP000308652"/>
    </source>
</evidence>
<dbReference type="CDD" id="cd02440">
    <property type="entry name" value="AdoMet_MTases"/>
    <property type="match status" value="1"/>
</dbReference>
<name>A0A5C3LYJ5_9AGAR</name>
<sequence length="467" mass="52330">MSQSSVLHLADLIQESVQIIDKLCKDNNFNIPDLSSPGFSTQSEAFRSNPAVADAAKITAAACMQLATSLLPPTDFLFSLAVGDSHSAAVRVCLEANVTEILREAGPEGLHVDVIAAKCGLDAPKLSRIIRYLTTHHVYREVKPDVFTNNRISGTLDTRKSLKDITANPEGKYDSAGFPALLSHHLDIDHKCSVVAWDTLKEGTTECSQELTRTIFSRGLNVNMTYWDFFKHPDNHFRHRRFGFVMQGMEAIQPSDMIFRAFNWNILGKDAIVVDVGGGIGIATMPLARRYTEINIVIQDLPNVVEEGKRFWKEKYPKALQSGRVKLETHDFFEPQPIKGVSAFIVKQVLHNWPSTYIKKLLSRLREAASKDAVLIIIDNVLPYACRVAENERTDAKEEPEPLLPNYGAVCNSAYTLDMMMMFYFNSQEPTIKQLTDLLTSTGWKIVKFRSIDPRSHFLKSVEAIPA</sequence>
<keyword evidence="6" id="KW-1185">Reference proteome</keyword>
<dbReference type="PANTHER" id="PTHR43712">
    <property type="entry name" value="PUTATIVE (AFU_ORTHOLOGUE AFUA_4G14580)-RELATED"/>
    <property type="match status" value="1"/>
</dbReference>
<dbReference type="InterPro" id="IPR036388">
    <property type="entry name" value="WH-like_DNA-bd_sf"/>
</dbReference>
<dbReference type="InterPro" id="IPR036390">
    <property type="entry name" value="WH_DNA-bd_sf"/>
</dbReference>
<keyword evidence="3" id="KW-0949">S-adenosyl-L-methionine</keyword>
<dbReference type="GO" id="GO:0008171">
    <property type="term" value="F:O-methyltransferase activity"/>
    <property type="evidence" value="ECO:0007669"/>
    <property type="project" value="InterPro"/>
</dbReference>
<dbReference type="InterPro" id="IPR001077">
    <property type="entry name" value="COMT_C"/>
</dbReference>
<dbReference type="AlphaFoldDB" id="A0A5C3LYJ5"/>
<dbReference type="InterPro" id="IPR029063">
    <property type="entry name" value="SAM-dependent_MTases_sf"/>
</dbReference>
<keyword evidence="1 5" id="KW-0489">Methyltransferase</keyword>
<dbReference type="Pfam" id="PF00891">
    <property type="entry name" value="Methyltransf_2"/>
    <property type="match status" value="1"/>
</dbReference>
<evidence type="ECO:0000256" key="2">
    <source>
        <dbReference type="ARBA" id="ARBA00022679"/>
    </source>
</evidence>
<dbReference type="EMBL" id="ML213605">
    <property type="protein sequence ID" value="TFK37922.1"/>
    <property type="molecule type" value="Genomic_DNA"/>
</dbReference>
<dbReference type="GO" id="GO:0032259">
    <property type="term" value="P:methylation"/>
    <property type="evidence" value="ECO:0007669"/>
    <property type="project" value="UniProtKB-KW"/>
</dbReference>
<dbReference type="SUPFAM" id="SSF53335">
    <property type="entry name" value="S-adenosyl-L-methionine-dependent methyltransferases"/>
    <property type="match status" value="1"/>
</dbReference>
<dbReference type="InterPro" id="IPR016461">
    <property type="entry name" value="COMT-like"/>
</dbReference>
<reference evidence="5 6" key="1">
    <citation type="journal article" date="2019" name="Nat. Ecol. Evol.">
        <title>Megaphylogeny resolves global patterns of mushroom evolution.</title>
        <authorList>
            <person name="Varga T."/>
            <person name="Krizsan K."/>
            <person name="Foldi C."/>
            <person name="Dima B."/>
            <person name="Sanchez-Garcia M."/>
            <person name="Sanchez-Ramirez S."/>
            <person name="Szollosi G.J."/>
            <person name="Szarkandi J.G."/>
            <person name="Papp V."/>
            <person name="Albert L."/>
            <person name="Andreopoulos W."/>
            <person name="Angelini C."/>
            <person name="Antonin V."/>
            <person name="Barry K.W."/>
            <person name="Bougher N.L."/>
            <person name="Buchanan P."/>
            <person name="Buyck B."/>
            <person name="Bense V."/>
            <person name="Catcheside P."/>
            <person name="Chovatia M."/>
            <person name="Cooper J."/>
            <person name="Damon W."/>
            <person name="Desjardin D."/>
            <person name="Finy P."/>
            <person name="Geml J."/>
            <person name="Haridas S."/>
            <person name="Hughes K."/>
            <person name="Justo A."/>
            <person name="Karasinski D."/>
            <person name="Kautmanova I."/>
            <person name="Kiss B."/>
            <person name="Kocsube S."/>
            <person name="Kotiranta H."/>
            <person name="LaButti K.M."/>
            <person name="Lechner B.E."/>
            <person name="Liimatainen K."/>
            <person name="Lipzen A."/>
            <person name="Lukacs Z."/>
            <person name="Mihaltcheva S."/>
            <person name="Morgado L.N."/>
            <person name="Niskanen T."/>
            <person name="Noordeloos M.E."/>
            <person name="Ohm R.A."/>
            <person name="Ortiz-Santana B."/>
            <person name="Ovrebo C."/>
            <person name="Racz N."/>
            <person name="Riley R."/>
            <person name="Savchenko A."/>
            <person name="Shiryaev A."/>
            <person name="Soop K."/>
            <person name="Spirin V."/>
            <person name="Szebenyi C."/>
            <person name="Tomsovsky M."/>
            <person name="Tulloss R.E."/>
            <person name="Uehling J."/>
            <person name="Grigoriev I.V."/>
            <person name="Vagvolgyi C."/>
            <person name="Papp T."/>
            <person name="Martin F.M."/>
            <person name="Miettinen O."/>
            <person name="Hibbett D.S."/>
            <person name="Nagy L.G."/>
        </authorList>
    </citation>
    <scope>NUCLEOTIDE SEQUENCE [LARGE SCALE GENOMIC DNA]</scope>
    <source>
        <strain evidence="5 6">CBS 166.37</strain>
    </source>
</reference>
<dbReference type="PROSITE" id="PS51683">
    <property type="entry name" value="SAM_OMT_II"/>
    <property type="match status" value="1"/>
</dbReference>
<keyword evidence="2 5" id="KW-0808">Transferase</keyword>
<feature type="domain" description="O-methyltransferase C-terminal" evidence="4">
    <location>
        <begin position="239"/>
        <end position="388"/>
    </location>
</feature>
<protein>
    <submittedName>
        <fullName evidence="5">O-methyltransferase</fullName>
    </submittedName>
</protein>
<evidence type="ECO:0000259" key="4">
    <source>
        <dbReference type="Pfam" id="PF00891"/>
    </source>
</evidence>
<accession>A0A5C3LYJ5</accession>
<gene>
    <name evidence="5" type="ORF">BDQ12DRAFT_606853</name>
</gene>